<dbReference type="RefSeq" id="WP_145267774.1">
    <property type="nucleotide sequence ID" value="NZ_CP036426.1"/>
</dbReference>
<dbReference type="PANTHER" id="PTHR34512">
    <property type="entry name" value="CELL SURFACE PROTEIN"/>
    <property type="match status" value="1"/>
</dbReference>
<evidence type="ECO:0000256" key="2">
    <source>
        <dbReference type="SAM" id="SignalP"/>
    </source>
</evidence>
<dbReference type="Gene3D" id="2.130.10.10">
    <property type="entry name" value="YVTN repeat-like/Quinoprotein amine dehydrogenase"/>
    <property type="match status" value="1"/>
</dbReference>
<evidence type="ECO:0000313" key="5">
    <source>
        <dbReference type="Proteomes" id="UP000317835"/>
    </source>
</evidence>
<dbReference type="KEGG" id="tpla:ElP_12580"/>
<accession>A0A518GXR9</accession>
<evidence type="ECO:0000259" key="3">
    <source>
        <dbReference type="Pfam" id="PF13360"/>
    </source>
</evidence>
<dbReference type="PANTHER" id="PTHR34512:SF30">
    <property type="entry name" value="OUTER MEMBRANE PROTEIN ASSEMBLY FACTOR BAMB"/>
    <property type="match status" value="1"/>
</dbReference>
<dbReference type="InterPro" id="IPR011047">
    <property type="entry name" value="Quinoprotein_ADH-like_sf"/>
</dbReference>
<dbReference type="SUPFAM" id="SSF50998">
    <property type="entry name" value="Quinoprotein alcohol dehydrogenase-like"/>
    <property type="match status" value="1"/>
</dbReference>
<dbReference type="InterPro" id="IPR018391">
    <property type="entry name" value="PQQ_b-propeller_rpt"/>
</dbReference>
<feature type="signal peptide" evidence="2">
    <location>
        <begin position="1"/>
        <end position="23"/>
    </location>
</feature>
<dbReference type="Gene3D" id="2.40.128.630">
    <property type="match status" value="1"/>
</dbReference>
<feature type="domain" description="Pyrrolo-quinoline quinone repeat" evidence="3">
    <location>
        <begin position="60"/>
        <end position="167"/>
    </location>
</feature>
<name>A0A518GXR9_9BACT</name>
<keyword evidence="2" id="KW-0732">Signal</keyword>
<sequence precursor="true">MIRRLAMAWAALGALAWAVPADGQTATDPRSLPDRSALGRIGLERAWFSAVPLQSGLEQLRHLSLTVDGTQIFAQTSAGLLYCYDAETGRMLWTASLGPASGLAEDVAVNSNLAFAINGNFMHALDRQTGTAVWVERMENNASSPVAATEDLVIVGLVSGKLLAFSLIPAEDERFQKQIGAPGGFAWNFSTNGPITAEPIPTEKVVAFSSTGGKLYVSLIDPPRILHRSQPLGELYASMGTYGTGPESLLIVPSRDRNLYGINLFTGEQKWIFPTGSPISAQPLIGGGDVVVTRQVREDVPETYIGTDLREYTRTVPRIRAEEETIPMPPTAYVLNDAGQIFAVDPETGQSRWNRPVPVPGTEREVVDPETGRRQVVRQWVLDPETGRPALTPLTISTGADQILALSPTRIYLTTEYGDLAIVERETGDLIAGPADTLQRAGVNLRAYSLSNTNDVNDRIYLATPGGSIVCLREIGSATPVPIRAQSATPFGHLDDPNAPATETPPGIPAPPGIDGQGDDARANPPDFGFGSARVRP</sequence>
<feature type="domain" description="Pyrrolo-quinoline quinone repeat" evidence="3">
    <location>
        <begin position="240"/>
        <end position="365"/>
    </location>
</feature>
<dbReference type="Proteomes" id="UP000317835">
    <property type="component" value="Chromosome"/>
</dbReference>
<protein>
    <submittedName>
        <fullName evidence="4">Outer membrane biogenesis protein BamB</fullName>
    </submittedName>
</protein>
<feature type="chain" id="PRO_5021736002" evidence="2">
    <location>
        <begin position="24"/>
        <end position="537"/>
    </location>
</feature>
<organism evidence="4 5">
    <name type="scientific">Tautonia plasticadhaerens</name>
    <dbReference type="NCBI Taxonomy" id="2527974"/>
    <lineage>
        <taxon>Bacteria</taxon>
        <taxon>Pseudomonadati</taxon>
        <taxon>Planctomycetota</taxon>
        <taxon>Planctomycetia</taxon>
        <taxon>Isosphaerales</taxon>
        <taxon>Isosphaeraceae</taxon>
        <taxon>Tautonia</taxon>
    </lineage>
</organism>
<evidence type="ECO:0000256" key="1">
    <source>
        <dbReference type="SAM" id="MobiDB-lite"/>
    </source>
</evidence>
<dbReference type="SMART" id="SM00564">
    <property type="entry name" value="PQQ"/>
    <property type="match status" value="4"/>
</dbReference>
<dbReference type="OrthoDB" id="273000at2"/>
<gene>
    <name evidence="4" type="ORF">ElP_12580</name>
</gene>
<dbReference type="Pfam" id="PF13360">
    <property type="entry name" value="PQQ_2"/>
    <property type="match status" value="2"/>
</dbReference>
<feature type="region of interest" description="Disordered" evidence="1">
    <location>
        <begin position="487"/>
        <end position="537"/>
    </location>
</feature>
<dbReference type="EMBL" id="CP036426">
    <property type="protein sequence ID" value="QDV33387.1"/>
    <property type="molecule type" value="Genomic_DNA"/>
</dbReference>
<dbReference type="AlphaFoldDB" id="A0A518GXR9"/>
<keyword evidence="5" id="KW-1185">Reference proteome</keyword>
<dbReference type="InterPro" id="IPR015943">
    <property type="entry name" value="WD40/YVTN_repeat-like_dom_sf"/>
</dbReference>
<reference evidence="4 5" key="1">
    <citation type="submission" date="2019-02" db="EMBL/GenBank/DDBJ databases">
        <title>Deep-cultivation of Planctomycetes and their phenomic and genomic characterization uncovers novel biology.</title>
        <authorList>
            <person name="Wiegand S."/>
            <person name="Jogler M."/>
            <person name="Boedeker C."/>
            <person name="Pinto D."/>
            <person name="Vollmers J."/>
            <person name="Rivas-Marin E."/>
            <person name="Kohn T."/>
            <person name="Peeters S.H."/>
            <person name="Heuer A."/>
            <person name="Rast P."/>
            <person name="Oberbeckmann S."/>
            <person name="Bunk B."/>
            <person name="Jeske O."/>
            <person name="Meyerdierks A."/>
            <person name="Storesund J.E."/>
            <person name="Kallscheuer N."/>
            <person name="Luecker S."/>
            <person name="Lage O.M."/>
            <person name="Pohl T."/>
            <person name="Merkel B.J."/>
            <person name="Hornburger P."/>
            <person name="Mueller R.-W."/>
            <person name="Bruemmer F."/>
            <person name="Labrenz M."/>
            <person name="Spormann A.M."/>
            <person name="Op den Camp H."/>
            <person name="Overmann J."/>
            <person name="Amann R."/>
            <person name="Jetten M.S.M."/>
            <person name="Mascher T."/>
            <person name="Medema M.H."/>
            <person name="Devos D.P."/>
            <person name="Kaster A.-K."/>
            <person name="Ovreas L."/>
            <person name="Rohde M."/>
            <person name="Galperin M.Y."/>
            <person name="Jogler C."/>
        </authorList>
    </citation>
    <scope>NUCLEOTIDE SEQUENCE [LARGE SCALE GENOMIC DNA]</scope>
    <source>
        <strain evidence="4 5">ElP</strain>
    </source>
</reference>
<dbReference type="InterPro" id="IPR002372">
    <property type="entry name" value="PQQ_rpt_dom"/>
</dbReference>
<evidence type="ECO:0000313" key="4">
    <source>
        <dbReference type="EMBL" id="QDV33387.1"/>
    </source>
</evidence>
<proteinExistence type="predicted"/>